<keyword evidence="4" id="KW-1185">Reference proteome</keyword>
<dbReference type="Pfam" id="PF00089">
    <property type="entry name" value="Trypsin"/>
    <property type="match status" value="1"/>
</dbReference>
<dbReference type="PRINTS" id="PR00722">
    <property type="entry name" value="CHYMOTRYPSIN"/>
</dbReference>
<gene>
    <name evidence="3" type="ORF">PPSIR1_18187</name>
</gene>
<sequence>MLAQALVSVTLLQLTLGPDPLPDPLAAAPELDAPAEPETGGAPIYGGELVAPGGWPATVAILGQSFCSGTLVTPELVLTAAHCFPSESGGSVTVYFGDSTGNPSHERTATEWGVHPDFCLPKDCGDEIHDFAWVRLSEPIEDIDPIVPITNQSEFDDAMATGSEVVFVGYGEDELAVTGFKREVTSTITGYSANGREFRAGGEGKDSCQGDSGGPAFVQTSEGQWRLAGVLSRGGECGGGGIYGVPLPELCWLRDSSGVDLLPEGCSSCDCVALPGEVDEGCGCSTAATGAGLSAEHSPSRGALPFAGLVLLALLAPVMLRRG</sequence>
<feature type="domain" description="Peptidase S1" evidence="2">
    <location>
        <begin position="44"/>
        <end position="267"/>
    </location>
</feature>
<dbReference type="RefSeq" id="WP_006974193.1">
    <property type="nucleotide sequence ID" value="NZ_ABCS01000061.1"/>
</dbReference>
<dbReference type="InterPro" id="IPR001314">
    <property type="entry name" value="Peptidase_S1A"/>
</dbReference>
<dbReference type="EMBL" id="ABCS01000061">
    <property type="protein sequence ID" value="EDM76625.1"/>
    <property type="molecule type" value="Genomic_DNA"/>
</dbReference>
<protein>
    <submittedName>
        <fullName evidence="3">Trypsin domain lipoprotein</fullName>
    </submittedName>
</protein>
<dbReference type="STRING" id="391625.PPSIR1_18187"/>
<evidence type="ECO:0000256" key="1">
    <source>
        <dbReference type="ARBA" id="ARBA00023157"/>
    </source>
</evidence>
<dbReference type="OrthoDB" id="5290391at2"/>
<dbReference type="InterPro" id="IPR009003">
    <property type="entry name" value="Peptidase_S1_PA"/>
</dbReference>
<dbReference type="SMART" id="SM00020">
    <property type="entry name" value="Tryp_SPc"/>
    <property type="match status" value="1"/>
</dbReference>
<dbReference type="PROSITE" id="PS50240">
    <property type="entry name" value="TRYPSIN_DOM"/>
    <property type="match status" value="1"/>
</dbReference>
<reference evidence="3 4" key="1">
    <citation type="submission" date="2007-06" db="EMBL/GenBank/DDBJ databases">
        <authorList>
            <person name="Shimkets L."/>
            <person name="Ferriera S."/>
            <person name="Johnson J."/>
            <person name="Kravitz S."/>
            <person name="Beeson K."/>
            <person name="Sutton G."/>
            <person name="Rogers Y.-H."/>
            <person name="Friedman R."/>
            <person name="Frazier M."/>
            <person name="Venter J.C."/>
        </authorList>
    </citation>
    <scope>NUCLEOTIDE SEQUENCE [LARGE SCALE GENOMIC DNA]</scope>
    <source>
        <strain evidence="3 4">SIR-1</strain>
    </source>
</reference>
<name>A6GBV2_9BACT</name>
<proteinExistence type="predicted"/>
<dbReference type="SUPFAM" id="SSF50494">
    <property type="entry name" value="Trypsin-like serine proteases"/>
    <property type="match status" value="1"/>
</dbReference>
<dbReference type="PANTHER" id="PTHR24253:SF176">
    <property type="entry name" value="CORIN, ISOFORM B"/>
    <property type="match status" value="1"/>
</dbReference>
<dbReference type="PROSITE" id="PS00134">
    <property type="entry name" value="TRYPSIN_HIS"/>
    <property type="match status" value="1"/>
</dbReference>
<dbReference type="GO" id="GO:0004252">
    <property type="term" value="F:serine-type endopeptidase activity"/>
    <property type="evidence" value="ECO:0007669"/>
    <property type="project" value="InterPro"/>
</dbReference>
<accession>A6GBV2</accession>
<dbReference type="Proteomes" id="UP000005801">
    <property type="component" value="Unassembled WGS sequence"/>
</dbReference>
<dbReference type="Gene3D" id="2.40.10.10">
    <property type="entry name" value="Trypsin-like serine proteases"/>
    <property type="match status" value="1"/>
</dbReference>
<dbReference type="PANTHER" id="PTHR24253">
    <property type="entry name" value="TRANSMEMBRANE PROTEASE SERINE"/>
    <property type="match status" value="1"/>
</dbReference>
<dbReference type="AlphaFoldDB" id="A6GBV2"/>
<evidence type="ECO:0000313" key="4">
    <source>
        <dbReference type="Proteomes" id="UP000005801"/>
    </source>
</evidence>
<comment type="caution">
    <text evidence="3">The sequence shown here is derived from an EMBL/GenBank/DDBJ whole genome shotgun (WGS) entry which is preliminary data.</text>
</comment>
<dbReference type="InterPro" id="IPR018114">
    <property type="entry name" value="TRYPSIN_HIS"/>
</dbReference>
<evidence type="ECO:0000259" key="2">
    <source>
        <dbReference type="PROSITE" id="PS50240"/>
    </source>
</evidence>
<keyword evidence="3" id="KW-0449">Lipoprotein</keyword>
<organism evidence="3 4">
    <name type="scientific">Plesiocystis pacifica SIR-1</name>
    <dbReference type="NCBI Taxonomy" id="391625"/>
    <lineage>
        <taxon>Bacteria</taxon>
        <taxon>Pseudomonadati</taxon>
        <taxon>Myxococcota</taxon>
        <taxon>Polyangia</taxon>
        <taxon>Nannocystales</taxon>
        <taxon>Nannocystaceae</taxon>
        <taxon>Plesiocystis</taxon>
    </lineage>
</organism>
<dbReference type="GO" id="GO:0006508">
    <property type="term" value="P:proteolysis"/>
    <property type="evidence" value="ECO:0007669"/>
    <property type="project" value="InterPro"/>
</dbReference>
<dbReference type="eggNOG" id="COG5640">
    <property type="taxonomic scope" value="Bacteria"/>
</dbReference>
<dbReference type="InterPro" id="IPR001254">
    <property type="entry name" value="Trypsin_dom"/>
</dbReference>
<evidence type="ECO:0000313" key="3">
    <source>
        <dbReference type="EMBL" id="EDM76625.1"/>
    </source>
</evidence>
<dbReference type="InterPro" id="IPR043504">
    <property type="entry name" value="Peptidase_S1_PA_chymotrypsin"/>
</dbReference>
<keyword evidence="1" id="KW-1015">Disulfide bond</keyword>